<evidence type="ECO:0000313" key="8">
    <source>
        <dbReference type="Proteomes" id="UP000321298"/>
    </source>
</evidence>
<evidence type="ECO:0000313" key="6">
    <source>
        <dbReference type="EMBL" id="MWN20896.1"/>
    </source>
</evidence>
<dbReference type="AlphaFoldDB" id="A0A1B1ZZD6"/>
<feature type="binding site" evidence="4">
    <location>
        <position position="110"/>
    </location>
    <ligand>
        <name>(6R)-10-formyltetrahydrofolate</name>
        <dbReference type="ChEBI" id="CHEBI:195366"/>
    </ligand>
</feature>
<feature type="binding site" evidence="4">
    <location>
        <begin position="15"/>
        <end position="17"/>
    </location>
    <ligand>
        <name>N(1)-(5-phospho-beta-D-ribosyl)glycinamide</name>
        <dbReference type="ChEBI" id="CHEBI:143788"/>
    </ligand>
</feature>
<comment type="similarity">
    <text evidence="4">Belongs to the GART family.</text>
</comment>
<comment type="caution">
    <text evidence="4">Lacks conserved residue(s) required for the propagation of feature annotation.</text>
</comment>
<protein>
    <recommendedName>
        <fullName evidence="4">Phosphoribosylglycinamide formyltransferase</fullName>
        <ecNumber evidence="4">2.1.2.2</ecNumber>
    </recommendedName>
    <alternativeName>
        <fullName evidence="4">5'-phosphoribosylglycinamide transformylase</fullName>
    </alternativeName>
    <alternativeName>
        <fullName evidence="4">GAR transformylase</fullName>
        <shortName evidence="4">GART</shortName>
    </alternativeName>
</protein>
<dbReference type="GO" id="GO:0005829">
    <property type="term" value="C:cytosol"/>
    <property type="evidence" value="ECO:0007669"/>
    <property type="project" value="TreeGrafter"/>
</dbReference>
<evidence type="ECO:0000256" key="3">
    <source>
        <dbReference type="ARBA" id="ARBA00022755"/>
    </source>
</evidence>
<reference evidence="7 8" key="1">
    <citation type="submission" date="2019-06" db="EMBL/GenBank/DDBJ databases">
        <title>Genome analyses of bacteria isolated from kimchi.</title>
        <authorList>
            <person name="Lee S."/>
            <person name="Ahn S."/>
            <person name="Roh S."/>
        </authorList>
    </citation>
    <scope>NUCLEOTIDE SEQUENCE [LARGE SCALE GENOMIC DNA]</scope>
    <source>
        <strain evidence="7 8">CBA3625</strain>
    </source>
</reference>
<dbReference type="HAMAP" id="MF_01930">
    <property type="entry name" value="PurN"/>
    <property type="match status" value="1"/>
</dbReference>
<dbReference type="EMBL" id="CP042387">
    <property type="protein sequence ID" value="QEA43230.1"/>
    <property type="molecule type" value="Genomic_DNA"/>
</dbReference>
<dbReference type="InterPro" id="IPR004607">
    <property type="entry name" value="GART"/>
</dbReference>
<dbReference type="KEGG" id="llf:BCR17_01110"/>
<dbReference type="Proteomes" id="UP000321298">
    <property type="component" value="Chromosome"/>
</dbReference>
<dbReference type="EMBL" id="WSZI01000013">
    <property type="protein sequence ID" value="MWN20896.1"/>
    <property type="molecule type" value="Genomic_DNA"/>
</dbReference>
<dbReference type="SUPFAM" id="SSF53328">
    <property type="entry name" value="Formyltransferase"/>
    <property type="match status" value="1"/>
</dbReference>
<dbReference type="Proteomes" id="UP000478636">
    <property type="component" value="Unassembled WGS sequence"/>
</dbReference>
<dbReference type="GeneID" id="66530606"/>
<keyword evidence="3 4" id="KW-0658">Purine biosynthesis</keyword>
<dbReference type="GO" id="GO:0006189">
    <property type="term" value="P:'de novo' IMP biosynthetic process"/>
    <property type="evidence" value="ECO:0007669"/>
    <property type="project" value="UniProtKB-UniRule"/>
</dbReference>
<feature type="active site" description="Proton donor" evidence="4">
    <location>
        <position position="112"/>
    </location>
</feature>
<dbReference type="CDD" id="cd08645">
    <property type="entry name" value="FMT_core_GART"/>
    <property type="match status" value="1"/>
</dbReference>
<dbReference type="Pfam" id="PF00551">
    <property type="entry name" value="Formyl_trans_N"/>
    <property type="match status" value="1"/>
</dbReference>
<evidence type="ECO:0000313" key="9">
    <source>
        <dbReference type="Proteomes" id="UP000478636"/>
    </source>
</evidence>
<comment type="catalytic activity">
    <reaction evidence="4">
        <text>N(1)-(5-phospho-beta-D-ribosyl)glycinamide + (6R)-10-formyltetrahydrofolate = N(2)-formyl-N(1)-(5-phospho-beta-D-ribosyl)glycinamide + (6S)-5,6,7,8-tetrahydrofolate + H(+)</text>
        <dbReference type="Rhea" id="RHEA:15053"/>
        <dbReference type="ChEBI" id="CHEBI:15378"/>
        <dbReference type="ChEBI" id="CHEBI:57453"/>
        <dbReference type="ChEBI" id="CHEBI:143788"/>
        <dbReference type="ChEBI" id="CHEBI:147286"/>
        <dbReference type="ChEBI" id="CHEBI:195366"/>
        <dbReference type="EC" id="2.1.2.2"/>
    </reaction>
</comment>
<proteinExistence type="inferred from homology"/>
<reference evidence="6 9" key="2">
    <citation type="submission" date="2019-12" db="EMBL/GenBank/DDBJ databases">
        <title>Complete genome sequence of Leuconostoc lactis strain AVN1 provides insights into metabolic potential.</title>
        <authorList>
            <person name="Besrour N."/>
            <person name="Najjari A."/>
            <person name="Fhoula I."/>
            <person name="Jaballah S."/>
            <person name="Klibi N."/>
            <person name="Ouzari H.I."/>
        </authorList>
    </citation>
    <scope>NUCLEOTIDE SEQUENCE [LARGE SCALE GENOMIC DNA]</scope>
    <source>
        <strain evidence="6 9">AVN1</strain>
    </source>
</reference>
<dbReference type="PANTHER" id="PTHR43369:SF2">
    <property type="entry name" value="PHOSPHORIBOSYLGLYCINAMIDE FORMYLTRANSFERASE"/>
    <property type="match status" value="1"/>
</dbReference>
<dbReference type="PANTHER" id="PTHR43369">
    <property type="entry name" value="PHOSPHORIBOSYLGLYCINAMIDE FORMYLTRANSFERASE"/>
    <property type="match status" value="1"/>
</dbReference>
<feature type="domain" description="Formyl transferase N-terminal" evidence="5">
    <location>
        <begin position="6"/>
        <end position="185"/>
    </location>
</feature>
<keyword evidence="8" id="KW-1185">Reference proteome</keyword>
<dbReference type="STRING" id="1246.BCR17_01110"/>
<name>A0A1B1ZZD6_LEULA</name>
<dbReference type="Gene3D" id="3.40.50.170">
    <property type="entry name" value="Formyl transferase, N-terminal domain"/>
    <property type="match status" value="1"/>
</dbReference>
<keyword evidence="2 4" id="KW-0808">Transferase</keyword>
<dbReference type="NCBIfam" id="TIGR00639">
    <property type="entry name" value="PurN"/>
    <property type="match status" value="1"/>
</dbReference>
<accession>A0A1B1ZZD6</accession>
<dbReference type="EC" id="2.1.2.2" evidence="4"/>
<comment type="pathway">
    <text evidence="1 4">Purine metabolism; IMP biosynthesis via de novo pathway; N(2)-formyl-N(1)-(5-phospho-D-ribosyl)glycinamide from N(1)-(5-phospho-D-ribosyl)glycinamide (10-formyl THF route): step 1/1.</text>
</comment>
<organism evidence="6 9">
    <name type="scientific">Leuconostoc lactis</name>
    <dbReference type="NCBI Taxonomy" id="1246"/>
    <lineage>
        <taxon>Bacteria</taxon>
        <taxon>Bacillati</taxon>
        <taxon>Bacillota</taxon>
        <taxon>Bacilli</taxon>
        <taxon>Lactobacillales</taxon>
        <taxon>Lactobacillaceae</taxon>
        <taxon>Leuconostoc</taxon>
    </lineage>
</organism>
<feature type="binding site" evidence="4">
    <location>
        <begin position="93"/>
        <end position="96"/>
    </location>
    <ligand>
        <name>(6R)-10-formyltetrahydrofolate</name>
        <dbReference type="ChEBI" id="CHEBI:195366"/>
    </ligand>
</feature>
<dbReference type="InterPro" id="IPR002376">
    <property type="entry name" value="Formyl_transf_N"/>
</dbReference>
<gene>
    <name evidence="4 6" type="primary">purN</name>
    <name evidence="7" type="ORF">FGL83_00265</name>
    <name evidence="6" type="ORF">GQS40_04310</name>
</gene>
<comment type="function">
    <text evidence="4">Catalyzes the transfer of a formyl group from 10-formyltetrahydrofolate to 5-phospho-ribosyl-glycinamide (GAR), producing 5-phospho-ribosyl-N-formylglycinamide (FGAR) and tetrahydrofolate.</text>
</comment>
<evidence type="ECO:0000259" key="5">
    <source>
        <dbReference type="Pfam" id="PF00551"/>
    </source>
</evidence>
<dbReference type="UniPathway" id="UPA00074">
    <property type="reaction ID" value="UER00126"/>
</dbReference>
<sequence length="196" mass="21504">MVRKVRLAVFASGTGTNFQALYDAILQRQLEAEIVRLIVDKSSAGALNLAKLFGVPATFIKYSTYDSKPAAEQAILDQLADDQVDGILLAGYMRILTPKLIDAYAGKIINLHPAMLPAFPGRHSILDAFEAGVDTTGVTVHYVDNGIDTGQIIAQQAVPRYPEDTLLDLETRIHQVEHVLYPNTLEQLLNEGVFLK</sequence>
<dbReference type="RefSeq" id="WP_010003146.1">
    <property type="nucleotide sequence ID" value="NZ_CALTUT010000003.1"/>
</dbReference>
<evidence type="ECO:0000256" key="2">
    <source>
        <dbReference type="ARBA" id="ARBA00022679"/>
    </source>
</evidence>
<feature type="site" description="Raises pKa of active site His" evidence="4">
    <location>
        <position position="148"/>
    </location>
</feature>
<evidence type="ECO:0000256" key="4">
    <source>
        <dbReference type="HAMAP-Rule" id="MF_01930"/>
    </source>
</evidence>
<evidence type="ECO:0000313" key="7">
    <source>
        <dbReference type="EMBL" id="QEA43230.1"/>
    </source>
</evidence>
<dbReference type="GO" id="GO:0004644">
    <property type="term" value="F:phosphoribosylglycinamide formyltransferase activity"/>
    <property type="evidence" value="ECO:0007669"/>
    <property type="project" value="UniProtKB-UniRule"/>
</dbReference>
<evidence type="ECO:0000256" key="1">
    <source>
        <dbReference type="ARBA" id="ARBA00005054"/>
    </source>
</evidence>
<dbReference type="InterPro" id="IPR036477">
    <property type="entry name" value="Formyl_transf_N_sf"/>
</dbReference>